<evidence type="ECO:0000256" key="1">
    <source>
        <dbReference type="SAM" id="MobiDB-lite"/>
    </source>
</evidence>
<reference evidence="3" key="2">
    <citation type="submission" date="2015-01" db="EMBL/GenBank/DDBJ databases">
        <title>Evolutionary Origins and Diversification of the Mycorrhizal Mutualists.</title>
        <authorList>
            <consortium name="DOE Joint Genome Institute"/>
            <consortium name="Mycorrhizal Genomics Consortium"/>
            <person name="Kohler A."/>
            <person name="Kuo A."/>
            <person name="Nagy L.G."/>
            <person name="Floudas D."/>
            <person name="Copeland A."/>
            <person name="Barry K.W."/>
            <person name="Cichocki N."/>
            <person name="Veneault-Fourrey C."/>
            <person name="LaButti K."/>
            <person name="Lindquist E.A."/>
            <person name="Lipzen A."/>
            <person name="Lundell T."/>
            <person name="Morin E."/>
            <person name="Murat C."/>
            <person name="Riley R."/>
            <person name="Ohm R."/>
            <person name="Sun H."/>
            <person name="Tunlid A."/>
            <person name="Henrissat B."/>
            <person name="Grigoriev I.V."/>
            <person name="Hibbett D.S."/>
            <person name="Martin F."/>
        </authorList>
    </citation>
    <scope>NUCLEOTIDE SEQUENCE [LARGE SCALE GENOMIC DNA]</scope>
    <source>
        <strain evidence="3">Ve08.2h10</strain>
    </source>
</reference>
<reference evidence="2 3" key="1">
    <citation type="submission" date="2014-04" db="EMBL/GenBank/DDBJ databases">
        <authorList>
            <consortium name="DOE Joint Genome Institute"/>
            <person name="Kuo A."/>
            <person name="Kohler A."/>
            <person name="Jargeat P."/>
            <person name="Nagy L.G."/>
            <person name="Floudas D."/>
            <person name="Copeland A."/>
            <person name="Barry K.W."/>
            <person name="Cichocki N."/>
            <person name="Veneault-Fourrey C."/>
            <person name="LaButti K."/>
            <person name="Lindquist E.A."/>
            <person name="Lipzen A."/>
            <person name="Lundell T."/>
            <person name="Morin E."/>
            <person name="Murat C."/>
            <person name="Sun H."/>
            <person name="Tunlid A."/>
            <person name="Henrissat B."/>
            <person name="Grigoriev I.V."/>
            <person name="Hibbett D.S."/>
            <person name="Martin F."/>
            <person name="Nordberg H.P."/>
            <person name="Cantor M.N."/>
            <person name="Hua S.X."/>
        </authorList>
    </citation>
    <scope>NUCLEOTIDE SEQUENCE [LARGE SCALE GENOMIC DNA]</scope>
    <source>
        <strain evidence="2 3">Ve08.2h10</strain>
    </source>
</reference>
<dbReference type="EMBL" id="KN831287">
    <property type="protein sequence ID" value="KIK72058.1"/>
    <property type="molecule type" value="Genomic_DNA"/>
</dbReference>
<name>A0A0D0C8V3_9AGAM</name>
<protein>
    <submittedName>
        <fullName evidence="2">Uncharacterized protein</fullName>
    </submittedName>
</protein>
<feature type="compositionally biased region" description="Pro residues" evidence="1">
    <location>
        <begin position="106"/>
        <end position="118"/>
    </location>
</feature>
<organism evidence="2 3">
    <name type="scientific">Paxillus rubicundulus Ve08.2h10</name>
    <dbReference type="NCBI Taxonomy" id="930991"/>
    <lineage>
        <taxon>Eukaryota</taxon>
        <taxon>Fungi</taxon>
        <taxon>Dikarya</taxon>
        <taxon>Basidiomycota</taxon>
        <taxon>Agaricomycotina</taxon>
        <taxon>Agaricomycetes</taxon>
        <taxon>Agaricomycetidae</taxon>
        <taxon>Boletales</taxon>
        <taxon>Paxilineae</taxon>
        <taxon>Paxillaceae</taxon>
        <taxon>Paxillus</taxon>
    </lineage>
</organism>
<feature type="compositionally biased region" description="Basic residues" evidence="1">
    <location>
        <begin position="26"/>
        <end position="36"/>
    </location>
</feature>
<evidence type="ECO:0000313" key="3">
    <source>
        <dbReference type="Proteomes" id="UP000054538"/>
    </source>
</evidence>
<feature type="region of interest" description="Disordered" evidence="1">
    <location>
        <begin position="1"/>
        <end position="200"/>
    </location>
</feature>
<dbReference type="AlphaFoldDB" id="A0A0D0C8V3"/>
<dbReference type="HOGENOM" id="CLU_040073_3_1_1"/>
<proteinExistence type="predicted"/>
<dbReference type="InParanoid" id="A0A0D0C8V3"/>
<feature type="compositionally biased region" description="Polar residues" evidence="1">
    <location>
        <begin position="122"/>
        <end position="140"/>
    </location>
</feature>
<evidence type="ECO:0000313" key="2">
    <source>
        <dbReference type="EMBL" id="KIK72058.1"/>
    </source>
</evidence>
<dbReference type="Proteomes" id="UP000054538">
    <property type="component" value="Unassembled WGS sequence"/>
</dbReference>
<keyword evidence="3" id="KW-1185">Reference proteome</keyword>
<gene>
    <name evidence="2" type="ORF">PAXRUDRAFT_22452</name>
</gene>
<accession>A0A0D0C8V3</accession>
<feature type="compositionally biased region" description="Basic and acidic residues" evidence="1">
    <location>
        <begin position="75"/>
        <end position="84"/>
    </location>
</feature>
<sequence>MEAGGSKVEGKQVLDGNQGGKGGEKGKKKKEKKEKKEKKTERLEKGSNGGQDSGAVGLELGGPIAGGDMEAGTAEEARGRTWERKPKKQLQTGSHSLKQLRAPIQAPEPPKAPSPGPSQGPTHQSSQATSKVPVTPSKQAPSLGPGPSTSKKAKASVSKLRPKTPSVTQKAKFGIDVGPTPTDSIKVHHPLAGPPPRSIPLDSALKLITTPVNPLLDA</sequence>